<dbReference type="GeneID" id="59235495"/>
<evidence type="ECO:0000313" key="2">
    <source>
        <dbReference type="Proteomes" id="UP000509704"/>
    </source>
</evidence>
<sequence length="252" mass="28787">MRRAGGDKYNGRAEKWSNNEEYQHSITNSKRHRRCNDNRAGLPVLSVNKFMVWYFTKNILSNYSRVFLSSGSTTEAEYENKVSKILETILKRAQSTNLHFKKICCIVIKFAESCNADTNYMKFLKYDFLKLLVVSFVFTDRRKGILDFNLYSRITGMPVEEIKNCCLIVRPVLMKHRGPKNETVVDGTPGTIGTRQLLDCGIEQSAGTISVEDRKTNGIVSVEESGVEVHESDIENFNKMGIKMVKEYLNLA</sequence>
<dbReference type="KEGG" id="zmk:HG535_0C01480"/>
<dbReference type="Proteomes" id="UP000509704">
    <property type="component" value="Chromosome 3"/>
</dbReference>
<name>A0A7H9B1F8_ZYGMR</name>
<evidence type="ECO:0000313" key="1">
    <source>
        <dbReference type="EMBL" id="QLG71799.1"/>
    </source>
</evidence>
<dbReference type="EMBL" id="CP058606">
    <property type="protein sequence ID" value="QLG71799.1"/>
    <property type="molecule type" value="Genomic_DNA"/>
</dbReference>
<dbReference type="AlphaFoldDB" id="A0A7H9B1F8"/>
<organism evidence="1 2">
    <name type="scientific">Zygotorulaspora mrakii</name>
    <name type="common">Zygosaccharomyces mrakii</name>
    <dbReference type="NCBI Taxonomy" id="42260"/>
    <lineage>
        <taxon>Eukaryota</taxon>
        <taxon>Fungi</taxon>
        <taxon>Dikarya</taxon>
        <taxon>Ascomycota</taxon>
        <taxon>Saccharomycotina</taxon>
        <taxon>Saccharomycetes</taxon>
        <taxon>Saccharomycetales</taxon>
        <taxon>Saccharomycetaceae</taxon>
        <taxon>Zygotorulaspora</taxon>
    </lineage>
</organism>
<gene>
    <name evidence="1" type="ORF">HG535_0C01480</name>
</gene>
<accession>A0A7H9B1F8</accession>
<protein>
    <submittedName>
        <fullName evidence="1">Uncharacterized protein</fullName>
    </submittedName>
</protein>
<dbReference type="OrthoDB" id="4069919at2759"/>
<proteinExistence type="predicted"/>
<dbReference type="RefSeq" id="XP_037143527.1">
    <property type="nucleotide sequence ID" value="XM_037287632.1"/>
</dbReference>
<keyword evidence="2" id="KW-1185">Reference proteome</keyword>
<reference evidence="1 2" key="1">
    <citation type="submission" date="2020-07" db="EMBL/GenBank/DDBJ databases">
        <title>The yeast mating-type switching endonuclease HO is a domesticated member of an unorthodox homing genetic element family.</title>
        <authorList>
            <person name="Coughlan A.Y."/>
            <person name="Lombardi L."/>
            <person name="Braun-Galleani S."/>
            <person name="Martos A.R."/>
            <person name="Galeote V."/>
            <person name="Bigey F."/>
            <person name="Dequin S."/>
            <person name="Byrne K.P."/>
            <person name="Wolfe K.H."/>
        </authorList>
    </citation>
    <scope>NUCLEOTIDE SEQUENCE [LARGE SCALE GENOMIC DNA]</scope>
    <source>
        <strain evidence="1 2">NRRL Y-6702</strain>
    </source>
</reference>